<dbReference type="PANTHER" id="PTHR35272:SF3">
    <property type="entry name" value="THIOL:DISULFIDE INTERCHANGE PROTEIN DSBC"/>
    <property type="match status" value="1"/>
</dbReference>
<evidence type="ECO:0000259" key="3">
    <source>
        <dbReference type="PROSITE" id="PS51352"/>
    </source>
</evidence>
<gene>
    <name evidence="4" type="ORF">GGQ83_000929</name>
</gene>
<dbReference type="CDD" id="cd03023">
    <property type="entry name" value="DsbA_Com1_like"/>
    <property type="match status" value="1"/>
</dbReference>
<keyword evidence="2" id="KW-0732">Signal</keyword>
<sequence>MNRRRLIALAGAALLPGTALAQGLNEAQRAEVLDILRRALREDPSILRDAFESLERAEEEARAAARAQAIAQNAQALFQDPAAPIKGNPQGRVVLAEFFDVRCGFCKQLHPVMDQLVRRESDVRVVLVDLPILGPASVLGARALLAAQRQGRYVPLYDALLRLREEITEPVIRREAERAGLDWARLRREMDEATTTQRIERNLGLARALDIQGTPAILGGTTLLPGAVDLATLQRLTAQLRG</sequence>
<dbReference type="PROSITE" id="PS51352">
    <property type="entry name" value="THIOREDOXIN_2"/>
    <property type="match status" value="1"/>
</dbReference>
<dbReference type="GO" id="GO:0016491">
    <property type="term" value="F:oxidoreductase activity"/>
    <property type="evidence" value="ECO:0007669"/>
    <property type="project" value="InterPro"/>
</dbReference>
<dbReference type="InterPro" id="IPR013766">
    <property type="entry name" value="Thioredoxin_domain"/>
</dbReference>
<dbReference type="Proteomes" id="UP000553193">
    <property type="component" value="Unassembled WGS sequence"/>
</dbReference>
<feature type="coiled-coil region" evidence="1">
    <location>
        <begin position="47"/>
        <end position="74"/>
    </location>
</feature>
<dbReference type="InterPro" id="IPR001853">
    <property type="entry name" value="DSBA-like_thioredoxin_dom"/>
</dbReference>
<dbReference type="SUPFAM" id="SSF52833">
    <property type="entry name" value="Thioredoxin-like"/>
    <property type="match status" value="1"/>
</dbReference>
<dbReference type="GO" id="GO:0016853">
    <property type="term" value="F:isomerase activity"/>
    <property type="evidence" value="ECO:0007669"/>
    <property type="project" value="UniProtKB-KW"/>
</dbReference>
<dbReference type="AlphaFoldDB" id="A0A840AAG6"/>
<dbReference type="InterPro" id="IPR036249">
    <property type="entry name" value="Thioredoxin-like_sf"/>
</dbReference>
<accession>A0A840AAG6</accession>
<proteinExistence type="predicted"/>
<name>A0A840AAG6_9PROT</name>
<evidence type="ECO:0000256" key="1">
    <source>
        <dbReference type="SAM" id="Coils"/>
    </source>
</evidence>
<dbReference type="InterPro" id="IPR051470">
    <property type="entry name" value="Thiol:disulfide_interchange"/>
</dbReference>
<feature type="signal peptide" evidence="2">
    <location>
        <begin position="1"/>
        <end position="21"/>
    </location>
</feature>
<dbReference type="Gene3D" id="3.40.30.10">
    <property type="entry name" value="Glutaredoxin"/>
    <property type="match status" value="1"/>
</dbReference>
<keyword evidence="5" id="KW-1185">Reference proteome</keyword>
<comment type="caution">
    <text evidence="4">The sequence shown here is derived from an EMBL/GenBank/DDBJ whole genome shotgun (WGS) entry which is preliminary data.</text>
</comment>
<organism evidence="4 5">
    <name type="scientific">Roseococcus suduntuyensis</name>
    <dbReference type="NCBI Taxonomy" id="455361"/>
    <lineage>
        <taxon>Bacteria</taxon>
        <taxon>Pseudomonadati</taxon>
        <taxon>Pseudomonadota</taxon>
        <taxon>Alphaproteobacteria</taxon>
        <taxon>Acetobacterales</taxon>
        <taxon>Roseomonadaceae</taxon>
        <taxon>Roseococcus</taxon>
    </lineage>
</organism>
<dbReference type="Pfam" id="PF01323">
    <property type="entry name" value="DSBA"/>
    <property type="match status" value="1"/>
</dbReference>
<evidence type="ECO:0000313" key="4">
    <source>
        <dbReference type="EMBL" id="MBB3897503.1"/>
    </source>
</evidence>
<evidence type="ECO:0000313" key="5">
    <source>
        <dbReference type="Proteomes" id="UP000553193"/>
    </source>
</evidence>
<protein>
    <submittedName>
        <fullName evidence="4">Protein-disulfide isomerase</fullName>
    </submittedName>
</protein>
<feature type="chain" id="PRO_5032871621" evidence="2">
    <location>
        <begin position="22"/>
        <end position="242"/>
    </location>
</feature>
<evidence type="ECO:0000256" key="2">
    <source>
        <dbReference type="SAM" id="SignalP"/>
    </source>
</evidence>
<reference evidence="4 5" key="1">
    <citation type="submission" date="2020-08" db="EMBL/GenBank/DDBJ databases">
        <title>Genomic Encyclopedia of Type Strains, Phase IV (KMG-IV): sequencing the most valuable type-strain genomes for metagenomic binning, comparative biology and taxonomic classification.</title>
        <authorList>
            <person name="Goeker M."/>
        </authorList>
    </citation>
    <scope>NUCLEOTIDE SEQUENCE [LARGE SCALE GENOMIC DNA]</scope>
    <source>
        <strain evidence="4 5">DSM 19979</strain>
    </source>
</reference>
<dbReference type="EMBL" id="JACIDJ010000001">
    <property type="protein sequence ID" value="MBB3897503.1"/>
    <property type="molecule type" value="Genomic_DNA"/>
</dbReference>
<keyword evidence="4" id="KW-0413">Isomerase</keyword>
<dbReference type="RefSeq" id="WP_184382414.1">
    <property type="nucleotide sequence ID" value="NZ_JACIDJ010000001.1"/>
</dbReference>
<keyword evidence="1" id="KW-0175">Coiled coil</keyword>
<feature type="domain" description="Thioredoxin" evidence="3">
    <location>
        <begin position="58"/>
        <end position="242"/>
    </location>
</feature>
<dbReference type="PANTHER" id="PTHR35272">
    <property type="entry name" value="THIOL:DISULFIDE INTERCHANGE PROTEIN DSBC-RELATED"/>
    <property type="match status" value="1"/>
</dbReference>